<dbReference type="InterPro" id="IPR000719">
    <property type="entry name" value="Prot_kinase_dom"/>
</dbReference>
<dbReference type="PROSITE" id="PS00108">
    <property type="entry name" value="PROTEIN_KINASE_ST"/>
    <property type="match status" value="1"/>
</dbReference>
<evidence type="ECO:0000256" key="1">
    <source>
        <dbReference type="ARBA" id="ARBA00022741"/>
    </source>
</evidence>
<keyword evidence="1" id="KW-0547">Nucleotide-binding</keyword>
<evidence type="ECO:0000256" key="2">
    <source>
        <dbReference type="ARBA" id="ARBA00022840"/>
    </source>
</evidence>
<reference evidence="5" key="1">
    <citation type="journal article" date="2023" name="Insect Mol. Biol.">
        <title>Genome sequencing provides insights into the evolution of gene families encoding plant cell wall-degrading enzymes in longhorned beetles.</title>
        <authorList>
            <person name="Shin N.R."/>
            <person name="Okamura Y."/>
            <person name="Kirsch R."/>
            <person name="Pauchet Y."/>
        </authorList>
    </citation>
    <scope>NUCLEOTIDE SEQUENCE</scope>
    <source>
        <strain evidence="5">MMC_N1</strain>
    </source>
</reference>
<feature type="chain" id="PRO_5045553551" description="Protein kinase domain-containing protein" evidence="3">
    <location>
        <begin position="27"/>
        <end position="372"/>
    </location>
</feature>
<dbReference type="Gene3D" id="1.10.510.10">
    <property type="entry name" value="Transferase(Phosphotransferase) domain 1"/>
    <property type="match status" value="2"/>
</dbReference>
<evidence type="ECO:0000259" key="4">
    <source>
        <dbReference type="PROSITE" id="PS50011"/>
    </source>
</evidence>
<gene>
    <name evidence="5" type="ORF">NQ317_014192</name>
</gene>
<dbReference type="SUPFAM" id="SSF56112">
    <property type="entry name" value="Protein kinase-like (PK-like)"/>
    <property type="match status" value="1"/>
</dbReference>
<keyword evidence="6" id="KW-1185">Reference proteome</keyword>
<evidence type="ECO:0000313" key="6">
    <source>
        <dbReference type="Proteomes" id="UP001162164"/>
    </source>
</evidence>
<accession>A0ABQ9JKD2</accession>
<sequence>MLLMVPSLKYLALSLIGFVFSHKVDSLDVGVVDLPSRSKQGTASPLNPVEVDGLRFPAILEKTSLMTLASWSTALGLSLLLLAVSPTGANITRFSIHPSSWIFHRDLKPENILCSGPDLVKIADFGLVREIRSRPPYTDYVSTRWYRAPEVLLHSISYSSPIDLWAVGCIAAEIYTYRPLFPGTTETDQLYKICATMGTPDKGYPFIMENAFISLEKKLIRFDDVTKCKFKFLGFHNPIVVDIYWKLQNQFPPSRLRDKGISHDKSITQKKWPECYQLAIAIGFKFPYLVKTPLGEVVPQASNNAINLMEDFLEWNPAHRPSAQAALKHQFFLVGQQYSALQTTRQIHLNSALQSHSNGIFHKIPSQQIASG</sequence>
<comment type="caution">
    <text evidence="5">The sequence shown here is derived from an EMBL/GenBank/DDBJ whole genome shotgun (WGS) entry which is preliminary data.</text>
</comment>
<dbReference type="InterPro" id="IPR008271">
    <property type="entry name" value="Ser/Thr_kinase_AS"/>
</dbReference>
<evidence type="ECO:0000313" key="5">
    <source>
        <dbReference type="EMBL" id="KAJ8978137.1"/>
    </source>
</evidence>
<name>A0ABQ9JKD2_9CUCU</name>
<protein>
    <recommendedName>
        <fullName evidence="4">Protein kinase domain-containing protein</fullName>
    </recommendedName>
</protein>
<organism evidence="5 6">
    <name type="scientific">Molorchus minor</name>
    <dbReference type="NCBI Taxonomy" id="1323400"/>
    <lineage>
        <taxon>Eukaryota</taxon>
        <taxon>Metazoa</taxon>
        <taxon>Ecdysozoa</taxon>
        <taxon>Arthropoda</taxon>
        <taxon>Hexapoda</taxon>
        <taxon>Insecta</taxon>
        <taxon>Pterygota</taxon>
        <taxon>Neoptera</taxon>
        <taxon>Endopterygota</taxon>
        <taxon>Coleoptera</taxon>
        <taxon>Polyphaga</taxon>
        <taxon>Cucujiformia</taxon>
        <taxon>Chrysomeloidea</taxon>
        <taxon>Cerambycidae</taxon>
        <taxon>Lamiinae</taxon>
        <taxon>Monochamini</taxon>
        <taxon>Molorchus</taxon>
    </lineage>
</organism>
<dbReference type="EMBL" id="JAPWTJ010000471">
    <property type="protein sequence ID" value="KAJ8978137.1"/>
    <property type="molecule type" value="Genomic_DNA"/>
</dbReference>
<dbReference type="SMART" id="SM00220">
    <property type="entry name" value="S_TKc"/>
    <property type="match status" value="1"/>
</dbReference>
<keyword evidence="2" id="KW-0067">ATP-binding</keyword>
<feature type="domain" description="Protein kinase" evidence="4">
    <location>
        <begin position="1"/>
        <end position="332"/>
    </location>
</feature>
<feature type="signal peptide" evidence="3">
    <location>
        <begin position="1"/>
        <end position="26"/>
    </location>
</feature>
<keyword evidence="3" id="KW-0732">Signal</keyword>
<dbReference type="Proteomes" id="UP001162164">
    <property type="component" value="Unassembled WGS sequence"/>
</dbReference>
<proteinExistence type="predicted"/>
<dbReference type="InterPro" id="IPR011009">
    <property type="entry name" value="Kinase-like_dom_sf"/>
</dbReference>
<evidence type="ECO:0000256" key="3">
    <source>
        <dbReference type="SAM" id="SignalP"/>
    </source>
</evidence>
<dbReference type="PROSITE" id="PS50011">
    <property type="entry name" value="PROTEIN_KINASE_DOM"/>
    <property type="match status" value="1"/>
</dbReference>
<dbReference type="InterPro" id="IPR050117">
    <property type="entry name" value="MAPK"/>
</dbReference>
<dbReference type="Pfam" id="PF00069">
    <property type="entry name" value="Pkinase"/>
    <property type="match status" value="1"/>
</dbReference>
<dbReference type="PANTHER" id="PTHR24055">
    <property type="entry name" value="MITOGEN-ACTIVATED PROTEIN KINASE"/>
    <property type="match status" value="1"/>
</dbReference>